<feature type="compositionally biased region" description="Basic and acidic residues" evidence="11">
    <location>
        <begin position="783"/>
        <end position="796"/>
    </location>
</feature>
<feature type="region of interest" description="Disordered" evidence="11">
    <location>
        <begin position="1140"/>
        <end position="1171"/>
    </location>
</feature>
<dbReference type="GO" id="GO:0003689">
    <property type="term" value="F:DNA clamp loader activity"/>
    <property type="evidence" value="ECO:0007669"/>
    <property type="project" value="InterPro"/>
</dbReference>
<dbReference type="CDD" id="cd18140">
    <property type="entry name" value="HLD_clamp_RFC"/>
    <property type="match status" value="1"/>
</dbReference>
<dbReference type="SUPFAM" id="SSF52540">
    <property type="entry name" value="P-loop containing nucleoside triphosphate hydrolases"/>
    <property type="match status" value="1"/>
</dbReference>
<dbReference type="PROSITE" id="PS50172">
    <property type="entry name" value="BRCT"/>
    <property type="match status" value="1"/>
</dbReference>
<feature type="compositionally biased region" description="Basic residues" evidence="11">
    <location>
        <begin position="1140"/>
        <end position="1152"/>
    </location>
</feature>
<dbReference type="AlphaFoldDB" id="A0A0L6UNG8"/>
<dbReference type="Gene3D" id="3.40.1280.10">
    <property type="match status" value="1"/>
</dbReference>
<feature type="domain" description="BRCT" evidence="12">
    <location>
        <begin position="57"/>
        <end position="147"/>
    </location>
</feature>
<comment type="similarity">
    <text evidence="3">Belongs to the class IV-like SAM-binding methyltransferase superfamily.</text>
</comment>
<keyword evidence="6" id="KW-0235">DNA replication</keyword>
<dbReference type="Gene3D" id="3.40.50.300">
    <property type="entry name" value="P-loop containing nucleotide triphosphate hydrolases"/>
    <property type="match status" value="1"/>
</dbReference>
<feature type="compositionally biased region" description="Basic residues" evidence="11">
    <location>
        <begin position="772"/>
        <end position="781"/>
    </location>
</feature>
<evidence type="ECO:0000256" key="8">
    <source>
        <dbReference type="ARBA" id="ARBA00022840"/>
    </source>
</evidence>
<dbReference type="Proteomes" id="UP000037035">
    <property type="component" value="Unassembled WGS sequence"/>
</dbReference>
<dbReference type="InterPro" id="IPR008921">
    <property type="entry name" value="DNA_pol3_clamp-load_cplx_C"/>
</dbReference>
<accession>A0A0L6UNG8</accession>
<comment type="caution">
    <text evidence="13">The sequence shown here is derived from an EMBL/GenBank/DDBJ whole genome shotgun (WGS) entry which is preliminary data.</text>
</comment>
<dbReference type="InterPro" id="IPR029026">
    <property type="entry name" value="tRNA_m1G_MTases_N"/>
</dbReference>
<dbReference type="Pfam" id="PF00533">
    <property type="entry name" value="BRCT"/>
    <property type="match status" value="1"/>
</dbReference>
<dbReference type="OrthoDB" id="446168at2759"/>
<feature type="compositionally biased region" description="Basic and acidic residues" evidence="11">
    <location>
        <begin position="719"/>
        <end position="728"/>
    </location>
</feature>
<name>A0A0L6UNG8_9BASI</name>
<dbReference type="Pfam" id="PF08519">
    <property type="entry name" value="RFC1"/>
    <property type="match status" value="1"/>
</dbReference>
<evidence type="ECO:0000256" key="3">
    <source>
        <dbReference type="ARBA" id="ARBA00009841"/>
    </source>
</evidence>
<dbReference type="PANTHER" id="PTHR23389:SF6">
    <property type="entry name" value="REPLICATION FACTOR C SUBUNIT 1"/>
    <property type="match status" value="1"/>
</dbReference>
<dbReference type="FunFam" id="3.40.50.300:FF:000395">
    <property type="entry name" value="Replication factor C subunit 1"/>
    <property type="match status" value="1"/>
</dbReference>
<evidence type="ECO:0000256" key="5">
    <source>
        <dbReference type="ARBA" id="ARBA00022553"/>
    </source>
</evidence>
<dbReference type="SUPFAM" id="SSF75217">
    <property type="entry name" value="alpha/beta knot"/>
    <property type="match status" value="1"/>
</dbReference>
<dbReference type="CDD" id="cd17752">
    <property type="entry name" value="BRCT_RFC1"/>
    <property type="match status" value="1"/>
</dbReference>
<dbReference type="PANTHER" id="PTHR23389">
    <property type="entry name" value="CHROMOSOME TRANSMISSION FIDELITY FACTOR 18"/>
    <property type="match status" value="1"/>
</dbReference>
<dbReference type="GO" id="GO:0005524">
    <property type="term" value="F:ATP binding"/>
    <property type="evidence" value="ECO:0007669"/>
    <property type="project" value="UniProtKB-KW"/>
</dbReference>
<keyword evidence="14" id="KW-1185">Reference proteome</keyword>
<sequence length="1171" mass="129723">MAKRTPPEKPDSSKAPAAKKAKTEPEAGTSAPAKPRWFPGKERAGPSAPGSKEIPEGKENCLAGLTFVFTGELESLSREDAQALCKKYGGRVTTSPSSKTSFVVLGSDAGPKKLEMIKKHKIKSITEDEFLNLIASKPSGELDAKTLKKQEEEVRKVEQVAKSLGPPKESKSGKKSTGHLWTVKYAPKCLGDLCGNKTQIDKVQAWLHDWPKFRRSNFTKPGKDGLGMYRCVVLSGPPGVGKTSAAHLVAKAEGYEVIELNASDTRSKKLLEIGFKDIVGNSSIAGFLETSTERSNKLVLIMDEVDGMSAGDRGGVGALNALIKKSQIPIIAIANDMSTPKMKPLKATALSLVFRRPHVNTIRSRMMSIAFREGMKIPPNAIDQLVAGSQSDIRQIINMLSTWKIGNSKEGPSKTMDFDQARQLTSENEKDVIVSPWILMSKIFGPQTWSQTSSMTFIDKCNLYFHDHDMLPLFVQDGYVKHDYGQARNYVGPEKAAKKMELLSLAADSIADGDLVDRMIHGPQQHWSLMPLHGVFSVVRPAYYCHGPSTSGDFGGFSFPSWFGKNSTQGKLNRIMGEIHGRMRMKISGDKREALMNYLPVLYPRLIDPLIQDGGADQVDGIIELMDDYYLTKEEWDNLVEVMAIGTSPDDLLKRIPSATKSALTRKYNKTSHPIPFQKEVVVAFKKIKSDAIPDVEELAEIDVEEEELDEEDDDGKSDEDISKDKLIKAKKPAARASFGTGTRKAPASKAAPNQTSKTKKLLMTTNTPHEGKKRRRKSSGRCRAEMKQRVRESTDRLLAQVTDSSDEDEQTKTEHNPTAEFQRIHKPHKPSANVTSTKGRQYTVSVALPGSIVNNAQTWELKTALVGQIARACAIFSVNEIVIFDESIPEADTSSAKPSTYGRAKYRTPADQLDPDAPDDAQFQPSHFVARILEYLECPQYLRKSLFPLHPDLRLAGLLPPLDLPHHFRKDHETPWREGCILPADKIDNYIAGAHHHPKKKHHKKQADKKNLWADVGLAQPVEVLLDQDVSLPDWTRVTVQMPTGEGKLEGIGEFKHMLLVLGGLSGLELSIAKDETLEPRLTAADAPLLFDYWLNTLPFQGSRTVRTEEAFQDFPRQQTGHFVAIRAQLQPYIHRLKAPSRTPKNPHHFSTRILSGNDLIGQGTESSDG</sequence>
<dbReference type="STRING" id="27349.A0A0L6UNG8"/>
<feature type="region of interest" description="Disordered" evidence="11">
    <location>
        <begin position="699"/>
        <end position="837"/>
    </location>
</feature>
<keyword evidence="7" id="KW-0547">Nucleotide-binding</keyword>
<keyword evidence="9" id="KW-0238">DNA-binding</keyword>
<dbReference type="SMART" id="SM00382">
    <property type="entry name" value="AAA"/>
    <property type="match status" value="1"/>
</dbReference>
<dbReference type="VEuPathDB" id="FungiDB:VP01_460g4"/>
<dbReference type="EMBL" id="LAVV01009735">
    <property type="protein sequence ID" value="KNZ50079.1"/>
    <property type="molecule type" value="Genomic_DNA"/>
</dbReference>
<evidence type="ECO:0000256" key="10">
    <source>
        <dbReference type="ARBA" id="ARBA00023242"/>
    </source>
</evidence>
<evidence type="ECO:0000256" key="7">
    <source>
        <dbReference type="ARBA" id="ARBA00022741"/>
    </source>
</evidence>
<evidence type="ECO:0000256" key="2">
    <source>
        <dbReference type="ARBA" id="ARBA00006116"/>
    </source>
</evidence>
<dbReference type="Pfam" id="PF25361">
    <property type="entry name" value="AAA_lid_RFC1"/>
    <property type="match status" value="1"/>
</dbReference>
<feature type="compositionally biased region" description="Acidic residues" evidence="11">
    <location>
        <begin position="699"/>
        <end position="718"/>
    </location>
</feature>
<evidence type="ECO:0000259" key="12">
    <source>
        <dbReference type="PROSITE" id="PS50172"/>
    </source>
</evidence>
<dbReference type="SUPFAM" id="SSF52113">
    <property type="entry name" value="BRCT domain"/>
    <property type="match status" value="1"/>
</dbReference>
<dbReference type="InterPro" id="IPR027417">
    <property type="entry name" value="P-loop_NTPase"/>
</dbReference>
<dbReference type="FunFam" id="3.40.50.10190:FF:000001">
    <property type="entry name" value="Replication factor C subunit 1"/>
    <property type="match status" value="1"/>
</dbReference>
<evidence type="ECO:0000256" key="1">
    <source>
        <dbReference type="ARBA" id="ARBA00004123"/>
    </source>
</evidence>
<feature type="region of interest" description="Disordered" evidence="11">
    <location>
        <begin position="1"/>
        <end position="57"/>
    </location>
</feature>
<evidence type="ECO:0000256" key="9">
    <source>
        <dbReference type="ARBA" id="ARBA00023125"/>
    </source>
</evidence>
<dbReference type="InterPro" id="IPR003959">
    <property type="entry name" value="ATPase_AAA_core"/>
</dbReference>
<dbReference type="InterPro" id="IPR013725">
    <property type="entry name" value="DNA_replication_fac_RFC1_C"/>
</dbReference>
<dbReference type="GO" id="GO:0006271">
    <property type="term" value="P:DNA strand elongation involved in DNA replication"/>
    <property type="evidence" value="ECO:0007669"/>
    <property type="project" value="UniProtKB-ARBA"/>
</dbReference>
<dbReference type="Gene3D" id="3.40.50.10190">
    <property type="entry name" value="BRCT domain"/>
    <property type="match status" value="1"/>
</dbReference>
<dbReference type="Pfam" id="PF02598">
    <property type="entry name" value="Methyltrn_RNA_3"/>
    <property type="match status" value="2"/>
</dbReference>
<dbReference type="InterPro" id="IPR001357">
    <property type="entry name" value="BRCT_dom"/>
</dbReference>
<dbReference type="FunFam" id="1.20.272.10:FF:000005">
    <property type="entry name" value="Replication factor C subunit 1"/>
    <property type="match status" value="1"/>
</dbReference>
<dbReference type="SUPFAM" id="SSF48019">
    <property type="entry name" value="post-AAA+ oligomerization domain-like"/>
    <property type="match status" value="1"/>
</dbReference>
<protein>
    <recommendedName>
        <fullName evidence="4">Replication factor C subunit 1</fullName>
    </recommendedName>
</protein>
<dbReference type="Gene3D" id="1.20.272.10">
    <property type="match status" value="1"/>
</dbReference>
<dbReference type="InterPro" id="IPR036420">
    <property type="entry name" value="BRCT_dom_sf"/>
</dbReference>
<keyword evidence="8" id="KW-0067">ATP-binding</keyword>
<dbReference type="CDD" id="cd00009">
    <property type="entry name" value="AAA"/>
    <property type="match status" value="1"/>
</dbReference>
<dbReference type="GO" id="GO:0005663">
    <property type="term" value="C:DNA replication factor C complex"/>
    <property type="evidence" value="ECO:0007669"/>
    <property type="project" value="InterPro"/>
</dbReference>
<reference evidence="13 14" key="1">
    <citation type="submission" date="2015-08" db="EMBL/GenBank/DDBJ databases">
        <title>Next Generation Sequencing and Analysis of the Genome of Puccinia sorghi L Schw, the Causal Agent of Maize Common Rust.</title>
        <authorList>
            <person name="Rochi L."/>
            <person name="Burguener G."/>
            <person name="Darino M."/>
            <person name="Turjanski A."/>
            <person name="Kreff E."/>
            <person name="Dieguez M.J."/>
            <person name="Sacco F."/>
        </authorList>
    </citation>
    <scope>NUCLEOTIDE SEQUENCE [LARGE SCALE GENOMIC DNA]</scope>
    <source>
        <strain evidence="13 14">RO10H11247</strain>
    </source>
</reference>
<keyword evidence="5" id="KW-0597">Phosphoprotein</keyword>
<comment type="similarity">
    <text evidence="2">Belongs to the activator 1 large subunit family.</text>
</comment>
<evidence type="ECO:0000313" key="13">
    <source>
        <dbReference type="EMBL" id="KNZ50079.1"/>
    </source>
</evidence>
<dbReference type="GO" id="GO:0003677">
    <property type="term" value="F:DNA binding"/>
    <property type="evidence" value="ECO:0007669"/>
    <property type="project" value="UniProtKB-KW"/>
</dbReference>
<keyword evidence="10" id="KW-0539">Nucleus</keyword>
<dbReference type="SMART" id="SM00292">
    <property type="entry name" value="BRCT"/>
    <property type="match status" value="1"/>
</dbReference>
<evidence type="ECO:0000313" key="14">
    <source>
        <dbReference type="Proteomes" id="UP000037035"/>
    </source>
</evidence>
<dbReference type="GO" id="GO:0016887">
    <property type="term" value="F:ATP hydrolysis activity"/>
    <property type="evidence" value="ECO:0007669"/>
    <property type="project" value="InterPro"/>
</dbReference>
<evidence type="ECO:0000256" key="4">
    <source>
        <dbReference type="ARBA" id="ARBA00020401"/>
    </source>
</evidence>
<feature type="compositionally biased region" description="Basic and acidic residues" evidence="11">
    <location>
        <begin position="1"/>
        <end position="12"/>
    </location>
</feature>
<dbReference type="CDD" id="cd18086">
    <property type="entry name" value="HsC9orf114-like"/>
    <property type="match status" value="1"/>
</dbReference>
<dbReference type="InterPro" id="IPR047854">
    <property type="entry name" value="RFC_lid"/>
</dbReference>
<dbReference type="InterPro" id="IPR003750">
    <property type="entry name" value="Put_MeTrfase-C9orf114-like"/>
</dbReference>
<dbReference type="InterPro" id="IPR029028">
    <property type="entry name" value="Alpha/beta_knot_MTases"/>
</dbReference>
<evidence type="ECO:0000256" key="6">
    <source>
        <dbReference type="ARBA" id="ARBA00022705"/>
    </source>
</evidence>
<dbReference type="GO" id="GO:0005634">
    <property type="term" value="C:nucleus"/>
    <property type="evidence" value="ECO:0007669"/>
    <property type="project" value="UniProtKB-SubCell"/>
</dbReference>
<evidence type="ECO:0000256" key="11">
    <source>
        <dbReference type="SAM" id="MobiDB-lite"/>
    </source>
</evidence>
<gene>
    <name evidence="13" type="ORF">VP01_460g4</name>
</gene>
<proteinExistence type="inferred from homology"/>
<dbReference type="InterPro" id="IPR003593">
    <property type="entry name" value="AAA+_ATPase"/>
</dbReference>
<dbReference type="FunFam" id="1.10.8.60:FF:000021">
    <property type="entry name" value="Replication factor C subunit 1"/>
    <property type="match status" value="1"/>
</dbReference>
<organism evidence="13 14">
    <name type="scientific">Puccinia sorghi</name>
    <dbReference type="NCBI Taxonomy" id="27349"/>
    <lineage>
        <taxon>Eukaryota</taxon>
        <taxon>Fungi</taxon>
        <taxon>Dikarya</taxon>
        <taxon>Basidiomycota</taxon>
        <taxon>Pucciniomycotina</taxon>
        <taxon>Pucciniomycetes</taxon>
        <taxon>Pucciniales</taxon>
        <taxon>Pucciniaceae</taxon>
        <taxon>Puccinia</taxon>
    </lineage>
</organism>
<dbReference type="Pfam" id="PF00004">
    <property type="entry name" value="AAA"/>
    <property type="match status" value="1"/>
</dbReference>
<comment type="subcellular location">
    <subcellularLocation>
        <location evidence="1">Nucleus</location>
    </subcellularLocation>
</comment>
<dbReference type="Gene3D" id="1.10.8.60">
    <property type="match status" value="1"/>
</dbReference>